<reference evidence="2" key="1">
    <citation type="submission" date="2020-08" db="EMBL/GenBank/DDBJ databases">
        <authorList>
            <person name="Cejkova D."/>
            <person name="Kubasova T."/>
            <person name="Jahodarova E."/>
            <person name="Rychlik I."/>
        </authorList>
    </citation>
    <scope>NUCLEOTIDE SEQUENCE</scope>
    <source>
        <strain evidence="2">An559</strain>
    </source>
</reference>
<protein>
    <submittedName>
        <fullName evidence="2">DUF2344 domain-containing protein</fullName>
    </submittedName>
</protein>
<evidence type="ECO:0000313" key="2">
    <source>
        <dbReference type="EMBL" id="MBM6921610.1"/>
    </source>
</evidence>
<dbReference type="EMBL" id="JACJKY010000020">
    <property type="protein sequence ID" value="MBM6921610.1"/>
    <property type="molecule type" value="Genomic_DNA"/>
</dbReference>
<dbReference type="RefSeq" id="WP_204447718.1">
    <property type="nucleotide sequence ID" value="NZ_JACJKY010000020.1"/>
</dbReference>
<dbReference type="Pfam" id="PF10105">
    <property type="entry name" value="DUF2344"/>
    <property type="match status" value="1"/>
</dbReference>
<evidence type="ECO:0000313" key="3">
    <source>
        <dbReference type="Proteomes" id="UP000774750"/>
    </source>
</evidence>
<keyword evidence="3" id="KW-1185">Reference proteome</keyword>
<dbReference type="Proteomes" id="UP000774750">
    <property type="component" value="Unassembled WGS sequence"/>
</dbReference>
<dbReference type="InterPro" id="IPR018768">
    <property type="entry name" value="DUF2344"/>
</dbReference>
<organism evidence="2 3">
    <name type="scientific">Merdimmobilis hominis</name>
    <dbReference type="NCBI Taxonomy" id="2897707"/>
    <lineage>
        <taxon>Bacteria</taxon>
        <taxon>Bacillati</taxon>
        <taxon>Bacillota</taxon>
        <taxon>Clostridia</taxon>
        <taxon>Eubacteriales</taxon>
        <taxon>Oscillospiraceae</taxon>
        <taxon>Merdimmobilis</taxon>
    </lineage>
</organism>
<name>A0A939BES0_9FIRM</name>
<feature type="domain" description="DUF2344" evidence="1">
    <location>
        <begin position="4"/>
        <end position="190"/>
    </location>
</feature>
<evidence type="ECO:0000259" key="1">
    <source>
        <dbReference type="Pfam" id="PF10105"/>
    </source>
</evidence>
<sequence length="224" mass="25643">MIDIRVFYHKTGRARYISHLDMMRCMQRAIVRAKLPVWYTEGFNPHIYLTFALPLSLGYESKSEVMDLRLTDEEFSLDEVTIRLNQTLPPDIRVVSTAKIVHKPQAITHAIYTIRLFAGNCSAEELRARFCAFMDSEQILVEKRAKQGRRKITKQIDIRPMCALLSCEAAEDSVLLTLKTQAGIQSNLNPSLLLDAFVQANDQMPLRWQICRESLLMADGTSFC</sequence>
<comment type="caution">
    <text evidence="2">The sequence shown here is derived from an EMBL/GenBank/DDBJ whole genome shotgun (WGS) entry which is preliminary data.</text>
</comment>
<dbReference type="NCBIfam" id="TIGR03936">
    <property type="entry name" value="sam_1_link_chp"/>
    <property type="match status" value="1"/>
</dbReference>
<dbReference type="AlphaFoldDB" id="A0A939BES0"/>
<gene>
    <name evidence="2" type="ORF">H6A12_10660</name>
</gene>
<proteinExistence type="predicted"/>
<reference evidence="2" key="2">
    <citation type="journal article" date="2021" name="Sci. Rep.">
        <title>The distribution of antibiotic resistance genes in chicken gut microbiota commensals.</title>
        <authorList>
            <person name="Juricova H."/>
            <person name="Matiasovicova J."/>
            <person name="Kubasova T."/>
            <person name="Cejkova D."/>
            <person name="Rychlik I."/>
        </authorList>
    </citation>
    <scope>NUCLEOTIDE SEQUENCE</scope>
    <source>
        <strain evidence="2">An559</strain>
    </source>
</reference>
<accession>A0A939BES0</accession>